<dbReference type="CDD" id="cd22954">
    <property type="entry name" value="PLL_lectin"/>
    <property type="match status" value="1"/>
</dbReference>
<dbReference type="Gene3D" id="3.20.20.80">
    <property type="entry name" value="Glycosidases"/>
    <property type="match status" value="1"/>
</dbReference>
<accession>A0ABN2I582</accession>
<dbReference type="InterPro" id="IPR049019">
    <property type="entry name" value="NagJ-like_helical"/>
</dbReference>
<reference evidence="6 7" key="1">
    <citation type="journal article" date="2019" name="Int. J. Syst. Evol. Microbiol.">
        <title>The Global Catalogue of Microorganisms (GCM) 10K type strain sequencing project: providing services to taxonomists for standard genome sequencing and annotation.</title>
        <authorList>
            <consortium name="The Broad Institute Genomics Platform"/>
            <consortium name="The Broad Institute Genome Sequencing Center for Infectious Disease"/>
            <person name="Wu L."/>
            <person name="Ma J."/>
        </authorList>
    </citation>
    <scope>NUCLEOTIDE SEQUENCE [LARGE SCALE GENOMIC DNA]</scope>
    <source>
        <strain evidence="6 7">JCM 14718</strain>
    </source>
</reference>
<protein>
    <recommendedName>
        <fullName evidence="5">GH84 domain-containing protein</fullName>
    </recommendedName>
</protein>
<feature type="chain" id="PRO_5045709723" description="GH84 domain-containing protein" evidence="4">
    <location>
        <begin position="33"/>
        <end position="970"/>
    </location>
</feature>
<dbReference type="SUPFAM" id="SSF55545">
    <property type="entry name" value="beta-N-acetylhexosaminidase-like domain"/>
    <property type="match status" value="1"/>
</dbReference>
<feature type="domain" description="GH84" evidence="5">
    <location>
        <begin position="184"/>
        <end position="470"/>
    </location>
</feature>
<comment type="caution">
    <text evidence="6">The sequence shown here is derived from an EMBL/GenBank/DDBJ whole genome shotgun (WGS) entry which is preliminary data.</text>
</comment>
<evidence type="ECO:0000256" key="1">
    <source>
        <dbReference type="ARBA" id="ARBA00022801"/>
    </source>
</evidence>
<dbReference type="SUPFAM" id="SSF140657">
    <property type="entry name" value="Hyaluronidase post-catalytic domain-like"/>
    <property type="match status" value="1"/>
</dbReference>
<dbReference type="SUPFAM" id="SSF89372">
    <property type="entry name" value="Fucose-specific lectin"/>
    <property type="match status" value="2"/>
</dbReference>
<dbReference type="InterPro" id="IPR015882">
    <property type="entry name" value="HEX_bac_N"/>
</dbReference>
<dbReference type="Gene3D" id="3.30.379.10">
    <property type="entry name" value="Chitobiase/beta-hexosaminidase domain 2-like"/>
    <property type="match status" value="1"/>
</dbReference>
<dbReference type="Gene3D" id="1.20.58.460">
    <property type="entry name" value="Hyaluronidase post-catalytic domain-like"/>
    <property type="match status" value="1"/>
</dbReference>
<dbReference type="PANTHER" id="PTHR13170:SF16">
    <property type="entry name" value="PROTEIN O-GLCNACASE"/>
    <property type="match status" value="1"/>
</dbReference>
<proteinExistence type="inferred from homology"/>
<dbReference type="Proteomes" id="UP001500618">
    <property type="component" value="Unassembled WGS sequence"/>
</dbReference>
<evidence type="ECO:0000256" key="2">
    <source>
        <dbReference type="ARBA" id="ARBA00023295"/>
    </source>
</evidence>
<dbReference type="InterPro" id="IPR011496">
    <property type="entry name" value="O-GlcNAcase_cat"/>
</dbReference>
<evidence type="ECO:0000256" key="3">
    <source>
        <dbReference type="PROSITE-ProRule" id="PRU01353"/>
    </source>
</evidence>
<gene>
    <name evidence="6" type="ORF">GCM10009765_55350</name>
</gene>
<evidence type="ECO:0000313" key="7">
    <source>
        <dbReference type="Proteomes" id="UP001500618"/>
    </source>
</evidence>
<dbReference type="Pfam" id="PF26607">
    <property type="entry name" value="DUF8189"/>
    <property type="match status" value="1"/>
</dbReference>
<dbReference type="PANTHER" id="PTHR13170">
    <property type="entry name" value="O-GLCNACASE"/>
    <property type="match status" value="1"/>
</dbReference>
<dbReference type="InterPro" id="IPR058502">
    <property type="entry name" value="PLL-like_beta-prop"/>
</dbReference>
<dbReference type="Pfam" id="PF21774">
    <property type="entry name" value="NagJ_C"/>
    <property type="match status" value="1"/>
</dbReference>
<dbReference type="InterPro" id="IPR029018">
    <property type="entry name" value="Hex-like_dom2"/>
</dbReference>
<comment type="similarity">
    <text evidence="3">Belongs to the glycosyl hydrolase 84 family.</text>
</comment>
<dbReference type="PROSITE" id="PS52009">
    <property type="entry name" value="GH84"/>
    <property type="match status" value="1"/>
</dbReference>
<feature type="active site" description="Proton donor" evidence="3">
    <location>
        <position position="306"/>
    </location>
</feature>
<name>A0ABN2I582_9ACTN</name>
<sequence>MNLLSSRRRRGALTTALMVALGVLAAPTASHADVAIPAVSPTPQSITAFSTGFALPSSATLVVGTTTDASAISAVTTTLHTAGVASVTTGSAAGSGLAVYVGGPAESGATASVLSDLGVAGPAGLPSGGYVLAAGERSGTPVVALSGVDPTGTFYAAQTLRQLIVPGSPARLPGVQVRDWPGFSMRGGEESFYGQPWAQADLLHQMDFLGQHKMNSFLYTVSGDDHTAGANWRVPYPAAALSALAEAVARANANHVDFLYRIDPEAPEAPNSGICHSSQSDLDALIARYQQLWDIGIHTISIGWDDTSGHFLCAADTSAFGSDASPTAAAQAYDTAYVQNHFVATHSGGKLIAVPQEYAGTGSSTYRTRFAALTPPAVTFFWTGPQVVSPTISGTDFSQAQSAFGGRPLLIFDNYPVNDYESNQQHLGPLVGRDPALAQSAVGLMANEMQEEEPSLISLFTIGDFDWNPGAYNAQNSWSRSLAELGGPAADALRKYAESSVNSPLTTEVAPVVQPLISAFVTAFRSHTDLTASSTALLAELEKIHAAPATLRSTLNNPSFLADSEPYFRTLEAETAAAESAVAAVEAVNAGDEAAASQARAQMSAALVGLTGKNIGAGVYDQLVAFARGSRPSTALKADNGDQSIFARGADGQLYTSWQTSLGSGWQPPAAIAGITMQGTPDVIVTRGGAMAAVVRASDNTLRVSLQSGPGGGWGSWTNLGAPAGAATGSPRVVLSDNGLLSVFVRGADGKLYTSWQNGENSTSWHAYALVANGVAMVGDPDAIMAANGTLSAYVRDGNGHLWTSWQPAVGSAWHDWTDLGAGAGGDPRVLIGPNNAMSLYFRGGNGQLFTTWQSGFGGSWSKPFTQIGSAAMVGTPDVAVSPNGALSAYVHGADDNLWTTWQSAPGSGWTASAAVGLSRLAGNPRMVEWVNGALSAFGVNRDGQFVTSWQSWPGSGWSGAVALGGPVTP</sequence>
<keyword evidence="1 3" id="KW-0378">Hydrolase</keyword>
<keyword evidence="7" id="KW-1185">Reference proteome</keyword>
<evidence type="ECO:0000256" key="4">
    <source>
        <dbReference type="SAM" id="SignalP"/>
    </source>
</evidence>
<dbReference type="SUPFAM" id="SSF51445">
    <property type="entry name" value="(Trans)glycosidases"/>
    <property type="match status" value="1"/>
</dbReference>
<dbReference type="Gene3D" id="2.120.10.70">
    <property type="entry name" value="Fucose-specific lectin"/>
    <property type="match status" value="1"/>
</dbReference>
<dbReference type="EMBL" id="BAAANY010000021">
    <property type="protein sequence ID" value="GAA1698848.1"/>
    <property type="molecule type" value="Genomic_DNA"/>
</dbReference>
<organism evidence="6 7">
    <name type="scientific">Fodinicola feengrottensis</name>
    <dbReference type="NCBI Taxonomy" id="435914"/>
    <lineage>
        <taxon>Bacteria</taxon>
        <taxon>Bacillati</taxon>
        <taxon>Actinomycetota</taxon>
        <taxon>Actinomycetes</taxon>
        <taxon>Mycobacteriales</taxon>
        <taxon>Fodinicola</taxon>
    </lineage>
</organism>
<keyword evidence="4" id="KW-0732">Signal</keyword>
<dbReference type="InterPro" id="IPR017853">
    <property type="entry name" value="GH"/>
</dbReference>
<dbReference type="InterPro" id="IPR051822">
    <property type="entry name" value="Glycosyl_Hydrolase_84"/>
</dbReference>
<dbReference type="Pfam" id="PF02838">
    <property type="entry name" value="Glyco_hydro_20b"/>
    <property type="match status" value="1"/>
</dbReference>
<dbReference type="Pfam" id="PF07555">
    <property type="entry name" value="NAGidase"/>
    <property type="match status" value="1"/>
</dbReference>
<feature type="signal peptide" evidence="4">
    <location>
        <begin position="1"/>
        <end position="32"/>
    </location>
</feature>
<evidence type="ECO:0000259" key="5">
    <source>
        <dbReference type="PROSITE" id="PS52009"/>
    </source>
</evidence>
<evidence type="ECO:0000313" key="6">
    <source>
        <dbReference type="EMBL" id="GAA1698848.1"/>
    </source>
</evidence>
<keyword evidence="2 3" id="KW-0326">Glycosidase</keyword>